<dbReference type="InterPro" id="IPR002999">
    <property type="entry name" value="Tudor"/>
</dbReference>
<feature type="region of interest" description="Disordered" evidence="4">
    <location>
        <begin position="371"/>
        <end position="651"/>
    </location>
</feature>
<evidence type="ECO:0000259" key="5">
    <source>
        <dbReference type="PROSITE" id="PS50172"/>
    </source>
</evidence>
<dbReference type="GO" id="GO:0045944">
    <property type="term" value="P:positive regulation of transcription by RNA polymerase II"/>
    <property type="evidence" value="ECO:0007669"/>
    <property type="project" value="TreeGrafter"/>
</dbReference>
<dbReference type="InterPro" id="IPR001357">
    <property type="entry name" value="BRCT_dom"/>
</dbReference>
<feature type="compositionally biased region" description="Basic and acidic residues" evidence="4">
    <location>
        <begin position="80"/>
        <end position="112"/>
    </location>
</feature>
<feature type="compositionally biased region" description="Basic and acidic residues" evidence="4">
    <location>
        <begin position="1518"/>
        <end position="1544"/>
    </location>
</feature>
<dbReference type="InterPro" id="IPR014722">
    <property type="entry name" value="Rib_uL2_dom2"/>
</dbReference>
<feature type="region of interest" description="Disordered" evidence="4">
    <location>
        <begin position="1498"/>
        <end position="1652"/>
    </location>
</feature>
<feature type="region of interest" description="Disordered" evidence="4">
    <location>
        <begin position="77"/>
        <end position="332"/>
    </location>
</feature>
<evidence type="ECO:0000313" key="7">
    <source>
        <dbReference type="Proteomes" id="UP000225706"/>
    </source>
</evidence>
<comment type="subcellular location">
    <subcellularLocation>
        <location evidence="1">Nucleus</location>
    </subcellularLocation>
</comment>
<feature type="compositionally biased region" description="Basic and acidic residues" evidence="4">
    <location>
        <begin position="514"/>
        <end position="524"/>
    </location>
</feature>
<feature type="compositionally biased region" description="Polar residues" evidence="4">
    <location>
        <begin position="504"/>
        <end position="513"/>
    </location>
</feature>
<dbReference type="SMART" id="SM00333">
    <property type="entry name" value="TUDOR"/>
    <property type="match status" value="1"/>
</dbReference>
<dbReference type="Gene3D" id="2.30.30.140">
    <property type="match status" value="1"/>
</dbReference>
<dbReference type="Pfam" id="PF18428">
    <property type="entry name" value="BRCT_3"/>
    <property type="match status" value="1"/>
</dbReference>
<dbReference type="SMART" id="SM00292">
    <property type="entry name" value="BRCT"/>
    <property type="match status" value="2"/>
</dbReference>
<reference evidence="7" key="1">
    <citation type="journal article" date="2017" name="bioRxiv">
        <title>Comparative analysis of the genomes of Stylophora pistillata and Acropora digitifera provides evidence for extensive differences between species of corals.</title>
        <authorList>
            <person name="Voolstra C.R."/>
            <person name="Li Y."/>
            <person name="Liew Y.J."/>
            <person name="Baumgarten S."/>
            <person name="Zoccola D."/>
            <person name="Flot J.-F."/>
            <person name="Tambutte S."/>
            <person name="Allemand D."/>
            <person name="Aranda M."/>
        </authorList>
    </citation>
    <scope>NUCLEOTIDE SEQUENCE [LARGE SCALE GENOMIC DNA]</scope>
</reference>
<dbReference type="Pfam" id="PF09038">
    <property type="entry name" value="53-BP1_Tudor"/>
    <property type="match status" value="1"/>
</dbReference>
<dbReference type="CDD" id="cd20383">
    <property type="entry name" value="Tudor_53BP1"/>
    <property type="match status" value="1"/>
</dbReference>
<keyword evidence="7" id="KW-1185">Reference proteome</keyword>
<dbReference type="GO" id="GO:0042393">
    <property type="term" value="F:histone binding"/>
    <property type="evidence" value="ECO:0007669"/>
    <property type="project" value="TreeGrafter"/>
</dbReference>
<gene>
    <name evidence="6" type="primary">Tp53bp1</name>
    <name evidence="6" type="ORF">AWC38_SpisGene4137</name>
</gene>
<organism evidence="6 7">
    <name type="scientific">Stylophora pistillata</name>
    <name type="common">Smooth cauliflower coral</name>
    <dbReference type="NCBI Taxonomy" id="50429"/>
    <lineage>
        <taxon>Eukaryota</taxon>
        <taxon>Metazoa</taxon>
        <taxon>Cnidaria</taxon>
        <taxon>Anthozoa</taxon>
        <taxon>Hexacorallia</taxon>
        <taxon>Scleractinia</taxon>
        <taxon>Astrocoeniina</taxon>
        <taxon>Pocilloporidae</taxon>
        <taxon>Stylophora</taxon>
    </lineage>
</organism>
<dbReference type="InterPro" id="IPR036420">
    <property type="entry name" value="BRCT_dom_sf"/>
</dbReference>
<evidence type="ECO:0000256" key="1">
    <source>
        <dbReference type="ARBA" id="ARBA00004123"/>
    </source>
</evidence>
<evidence type="ECO:0000256" key="4">
    <source>
        <dbReference type="SAM" id="MobiDB-lite"/>
    </source>
</evidence>
<keyword evidence="3" id="KW-0539">Nucleus</keyword>
<feature type="compositionally biased region" description="Acidic residues" evidence="4">
    <location>
        <begin position="1090"/>
        <end position="1105"/>
    </location>
</feature>
<feature type="compositionally biased region" description="Basic and acidic residues" evidence="4">
    <location>
        <begin position="926"/>
        <end position="947"/>
    </location>
</feature>
<proteinExistence type="predicted"/>
<dbReference type="PANTHER" id="PTHR15321:SF3">
    <property type="entry name" value="TP53-BINDING PROTEIN 1"/>
    <property type="match status" value="1"/>
</dbReference>
<feature type="compositionally biased region" description="Basic and acidic residues" evidence="4">
    <location>
        <begin position="387"/>
        <end position="399"/>
    </location>
</feature>
<dbReference type="Gene3D" id="3.40.50.10190">
    <property type="entry name" value="BRCT domain"/>
    <property type="match status" value="2"/>
</dbReference>
<feature type="region of interest" description="Disordered" evidence="4">
    <location>
        <begin position="1227"/>
        <end position="1360"/>
    </location>
</feature>
<feature type="compositionally biased region" description="Polar residues" evidence="4">
    <location>
        <begin position="970"/>
        <end position="980"/>
    </location>
</feature>
<feature type="region of interest" description="Disordered" evidence="4">
    <location>
        <begin position="898"/>
        <end position="1182"/>
    </location>
</feature>
<dbReference type="CDD" id="cd17724">
    <property type="entry name" value="BRCT_p53bp1_rpt2"/>
    <property type="match status" value="1"/>
</dbReference>
<dbReference type="CDD" id="cd17745">
    <property type="entry name" value="BRCT_p53bp1_rpt1"/>
    <property type="match status" value="1"/>
</dbReference>
<dbReference type="PANTHER" id="PTHR15321">
    <property type="entry name" value="TUMOR SUPPRESSOR P53-BINDING PROTEIN 1"/>
    <property type="match status" value="1"/>
</dbReference>
<feature type="compositionally biased region" description="Basic and acidic residues" evidence="4">
    <location>
        <begin position="1161"/>
        <end position="1176"/>
    </location>
</feature>
<dbReference type="InterPro" id="IPR015125">
    <property type="entry name" value="53-BP1_Tudor"/>
</dbReference>
<dbReference type="SUPFAM" id="SSF52113">
    <property type="entry name" value="BRCT domain"/>
    <property type="match status" value="2"/>
</dbReference>
<feature type="compositionally biased region" description="Low complexity" evidence="4">
    <location>
        <begin position="286"/>
        <end position="298"/>
    </location>
</feature>
<feature type="compositionally biased region" description="Polar residues" evidence="4">
    <location>
        <begin position="609"/>
        <end position="628"/>
    </location>
</feature>
<dbReference type="STRING" id="50429.A0A2B4SNX2"/>
<feature type="compositionally biased region" description="Basic and acidic residues" evidence="4">
    <location>
        <begin position="1002"/>
        <end position="1013"/>
    </location>
</feature>
<dbReference type="GO" id="GO:0005634">
    <property type="term" value="C:nucleus"/>
    <property type="evidence" value="ECO:0007669"/>
    <property type="project" value="UniProtKB-SubCell"/>
</dbReference>
<evidence type="ECO:0000313" key="6">
    <source>
        <dbReference type="EMBL" id="PFX31066.1"/>
    </source>
</evidence>
<feature type="compositionally biased region" description="Gly residues" evidence="4">
    <location>
        <begin position="113"/>
        <end position="148"/>
    </location>
</feature>
<feature type="compositionally biased region" description="Polar residues" evidence="4">
    <location>
        <begin position="403"/>
        <end position="413"/>
    </location>
</feature>
<feature type="compositionally biased region" description="Basic residues" evidence="4">
    <location>
        <begin position="1565"/>
        <end position="1581"/>
    </location>
</feature>
<feature type="compositionally biased region" description="Polar residues" evidence="4">
    <location>
        <begin position="1282"/>
        <end position="1293"/>
    </location>
</feature>
<evidence type="ECO:0000256" key="3">
    <source>
        <dbReference type="ARBA" id="ARBA00023242"/>
    </source>
</evidence>
<comment type="caution">
    <text evidence="6">The sequence shown here is derived from an EMBL/GenBank/DDBJ whole genome shotgun (WGS) entry which is preliminary data.</text>
</comment>
<dbReference type="Proteomes" id="UP000225706">
    <property type="component" value="Unassembled WGS sequence"/>
</dbReference>
<name>A0A2B4SNX2_STYPI</name>
<feature type="compositionally biased region" description="Basic and acidic residues" evidence="4">
    <location>
        <begin position="1229"/>
        <end position="1244"/>
    </location>
</feature>
<dbReference type="OrthoDB" id="129353at2759"/>
<feature type="domain" description="BRCT" evidence="5">
    <location>
        <begin position="1653"/>
        <end position="1763"/>
    </location>
</feature>
<dbReference type="GO" id="GO:0000077">
    <property type="term" value="P:DNA damage checkpoint signaling"/>
    <property type="evidence" value="ECO:0007669"/>
    <property type="project" value="TreeGrafter"/>
</dbReference>
<dbReference type="EMBL" id="LSMT01000041">
    <property type="protein sequence ID" value="PFX31066.1"/>
    <property type="molecule type" value="Genomic_DNA"/>
</dbReference>
<dbReference type="SUPFAM" id="SSF63748">
    <property type="entry name" value="Tudor/PWWP/MBT"/>
    <property type="match status" value="1"/>
</dbReference>
<feature type="compositionally biased region" description="Polar residues" evidence="4">
    <location>
        <begin position="424"/>
        <end position="440"/>
    </location>
</feature>
<feature type="domain" description="BRCT" evidence="5">
    <location>
        <begin position="1779"/>
        <end position="1872"/>
    </location>
</feature>
<accession>A0A2B4SNX2</accession>
<feature type="compositionally biased region" description="Basic and acidic residues" evidence="4">
    <location>
        <begin position="1306"/>
        <end position="1328"/>
    </location>
</feature>
<feature type="compositionally biased region" description="Low complexity" evidence="4">
    <location>
        <begin position="569"/>
        <end position="582"/>
    </location>
</feature>
<dbReference type="Gene3D" id="2.30.30.30">
    <property type="match status" value="1"/>
</dbReference>
<protein>
    <submittedName>
        <fullName evidence="6">Tumor suppressor p53-binding protein 1</fullName>
    </submittedName>
</protein>
<feature type="compositionally biased region" description="Low complexity" evidence="4">
    <location>
        <begin position="442"/>
        <end position="455"/>
    </location>
</feature>
<sequence>MDFTPEEIDLSSPCFLVENSQSQETETIFRSDSVRDLAILKQLTRLSTSRTDHAAGVSCDDLSFPTNCAAISCSTVKGEGAGREEGETSRQQDDRGQHGQGRDSGGGDDRGGSDGGGGDDNGGGDGGNEGGGGDADGGEGNGGGGGNDGDSDENNEQDPSTNEEESPHPEEPSSSSDALPELIRPEAGVFSEPLVRVVVKDEVPPKLYGSGEGRSGGSIHDSSGDTCSNSQVSTGIVGEGADVANDLGEVSTALVDEEKKSSSSSSVGHKSDHGSAISSSSYHGDLSNLSSESSLQVSPEVRKHLPLLLRKQSTSDTSTSSAGSKEEKVHGKVSGFKLWSMEGEPEGCSSQEDLFAASQGHKEGTTRQNLSVDLNLPQHQSTPVDGKNIRESHPCEKSLYKQVLTSKQRTSTPVEGGGGFFCTPPSQGTPINNMAFQSLHFSGEPSVRESSSSSSDKVHPSPEGYNSIPALEPSSPSAGDEEQLEKKSNRKEGTYEKECEDRQVQNSKSINRSVENDIEKEQSEISRAAAELMHSFDLSQSQKEHLQTPVSPRLRESLDDEKVELPLWQQKQQQEALQQASDTNEKKSSNSSSQGSSREDSSKDESSSPQLQQWQPVSSALGTNSSGPALSKEESTALTPNGAKEPRTVLISDSFLNSPKPLISDLPVEHLEESLHEEQLSLSPSSLVIDPFKSTKSKAAGAEGSFAVLPGPTQPEMSEDMFLPVVVEQKSKKQRSISDGSPDQSVEEQNVQEVLDSQDIVMPFSLHLTQSQSNMGSQMLADISQGMEGIQKDVIVSEVTNNVTVCKLAETIQAEETGTLTKQDSGSQSILAHLRTPLPTMALAQGNNDKEQLTVEVPTKAPKNVVRSIEGINEIHREQGTHPSPDQGDVIHPPEKTALAEESGGVTQPVEHEAPDDLVQEQASIPERETEMTFREKDTSDDLEKEQSSSAGVRARKPIKPTLPAAIFSEPSSDSGTSFHFSLPREPLRPLISTTPPPLRPVRQDTPDSEGRSSRRSTIPDVVLPVVRETPGMSSQEPAIHFEPSLPRASTSTESLDRPHTSAPVPPRSIFSRAREAIVKTKKRGVGEVQSDDDPFAFTADDDVPEPVRKKPKQGSTRGTLGKETRTRTGVGNTPSAKRVREEKEFSSESEGLEEALSKQARREDDEPKPASDEAGKATSSSVVHYKQIMCTRTVTTVTTQVKRNVTMTIVDEESGKVVQVLTFEEDGEPKVESQEERKEEVTRFVETSNDDGFRVTVSAGTSKREELQQKSRSSPRRKNGRSPTSKQATCASDKTRALVTSGKSSSDRSPENRGKGNRDDLQTRDEPTEIPSISRQATEPVIGEESNLKRSSSSDSSLTPGTCVLAKWLDGYFYPGIITAKQYKNGRYLVTFDDGDKRRIPRENLIIKDLLPVGQNVMAQGDLIDDFYEEGVIVGHYRERNERGYEIQIQNGAIRRYPRSRIILSEQQAVAVLSSDSSFNVTSGSSVSIGTHSLRRAGSSNASLHDISKSGSIGAKDTSRDTSSKDTSSNDEKTRGKHADRASPRGSPRRSKVASADIDITPKSTHKSSHKVKAQARRAGQRIGESESSSDEQHGKAGGKRRYVRRGLSSTYGPKSPARPAGTLPAQPVGGHTSRKQMREREDTGEVPHLPKNRNIFAGLAFLVTGVTRDKNEPEETDSESERIDFNRDHLKRQIEAGGGVVLSSFPQSQISGAECFLISHTHQRTQKYFQSLASGIPCVSHIWINDCCACDKRLDYKRYLLPAGESLEEGEIVECRLRRNILGGMRVYLHGSQPFKDTWSSVLLAAGCNMVAKLPGRVDYECDVIICEDHKLPASVKHAANLLGIPIVSLEWLLQTLINGRQLPFEGHPKYDYRCKNA</sequence>
<feature type="compositionally biased region" description="Polar residues" evidence="4">
    <location>
        <begin position="371"/>
        <end position="383"/>
    </location>
</feature>
<dbReference type="InterPro" id="IPR047250">
    <property type="entry name" value="BRCT_p53bp1-like_rpt2"/>
</dbReference>
<dbReference type="Pfam" id="PF16589">
    <property type="entry name" value="BRCT_2"/>
    <property type="match status" value="1"/>
</dbReference>
<dbReference type="InterPro" id="IPR047252">
    <property type="entry name" value="TP53BP1-like"/>
</dbReference>
<feature type="compositionally biased region" description="Polar residues" evidence="4">
    <location>
        <begin position="220"/>
        <end position="234"/>
    </location>
</feature>
<feature type="compositionally biased region" description="Acidic residues" evidence="4">
    <location>
        <begin position="149"/>
        <end position="164"/>
    </location>
</feature>
<feature type="compositionally biased region" description="Basic and acidic residues" evidence="4">
    <location>
        <begin position="484"/>
        <end position="503"/>
    </location>
</feature>
<keyword evidence="2" id="KW-0227">DNA damage</keyword>
<dbReference type="PROSITE" id="PS50172">
    <property type="entry name" value="BRCT"/>
    <property type="match status" value="2"/>
</dbReference>
<dbReference type="InterPro" id="IPR047249">
    <property type="entry name" value="BRCT_p53bp1-like_rpt1"/>
</dbReference>
<evidence type="ECO:0000256" key="2">
    <source>
        <dbReference type="ARBA" id="ARBA00022763"/>
    </source>
</evidence>
<feature type="compositionally biased region" description="Basic and acidic residues" evidence="4">
    <location>
        <begin position="1638"/>
        <end position="1647"/>
    </location>
</feature>
<feature type="compositionally biased region" description="Basic and acidic residues" evidence="4">
    <location>
        <begin position="597"/>
        <end position="606"/>
    </location>
</feature>